<evidence type="ECO:0000313" key="2">
    <source>
        <dbReference type="EMBL" id="KAK7018357.1"/>
    </source>
</evidence>
<dbReference type="EMBL" id="JAWWNJ010000046">
    <property type="protein sequence ID" value="KAK7018357.1"/>
    <property type="molecule type" value="Genomic_DNA"/>
</dbReference>
<comment type="caution">
    <text evidence="2">The sequence shown here is derived from an EMBL/GenBank/DDBJ whole genome shotgun (WGS) entry which is preliminary data.</text>
</comment>
<keyword evidence="1" id="KW-0472">Membrane</keyword>
<proteinExistence type="predicted"/>
<gene>
    <name evidence="2" type="ORF">R3P38DRAFT_2784184</name>
</gene>
<evidence type="ECO:0000313" key="3">
    <source>
        <dbReference type="Proteomes" id="UP001362999"/>
    </source>
</evidence>
<accession>A0AAW0AYQ4</accession>
<dbReference type="AlphaFoldDB" id="A0AAW0AYQ4"/>
<keyword evidence="1" id="KW-0812">Transmembrane</keyword>
<organism evidence="2 3">
    <name type="scientific">Favolaschia claudopus</name>
    <dbReference type="NCBI Taxonomy" id="2862362"/>
    <lineage>
        <taxon>Eukaryota</taxon>
        <taxon>Fungi</taxon>
        <taxon>Dikarya</taxon>
        <taxon>Basidiomycota</taxon>
        <taxon>Agaricomycotina</taxon>
        <taxon>Agaricomycetes</taxon>
        <taxon>Agaricomycetidae</taxon>
        <taxon>Agaricales</taxon>
        <taxon>Marasmiineae</taxon>
        <taxon>Mycenaceae</taxon>
        <taxon>Favolaschia</taxon>
    </lineage>
</organism>
<dbReference type="Proteomes" id="UP001362999">
    <property type="component" value="Unassembled WGS sequence"/>
</dbReference>
<keyword evidence="3" id="KW-1185">Reference proteome</keyword>
<protein>
    <submittedName>
        <fullName evidence="2">Uncharacterized protein</fullName>
    </submittedName>
</protein>
<keyword evidence="1" id="KW-1133">Transmembrane helix</keyword>
<reference evidence="2 3" key="1">
    <citation type="journal article" date="2024" name="J Genomics">
        <title>Draft genome sequencing and assembly of Favolaschia claudopus CIRM-BRFM 2984 isolated from oak limbs.</title>
        <authorList>
            <person name="Navarro D."/>
            <person name="Drula E."/>
            <person name="Chaduli D."/>
            <person name="Cazenave R."/>
            <person name="Ahrendt S."/>
            <person name="Wang J."/>
            <person name="Lipzen A."/>
            <person name="Daum C."/>
            <person name="Barry K."/>
            <person name="Grigoriev I.V."/>
            <person name="Favel A."/>
            <person name="Rosso M.N."/>
            <person name="Martin F."/>
        </authorList>
    </citation>
    <scope>NUCLEOTIDE SEQUENCE [LARGE SCALE GENOMIC DNA]</scope>
    <source>
        <strain evidence="2 3">CIRM-BRFM 2984</strain>
    </source>
</reference>
<name>A0AAW0AYQ4_9AGAR</name>
<feature type="transmembrane region" description="Helical" evidence="1">
    <location>
        <begin position="47"/>
        <end position="67"/>
    </location>
</feature>
<evidence type="ECO:0000256" key="1">
    <source>
        <dbReference type="SAM" id="Phobius"/>
    </source>
</evidence>
<sequence length="187" mass="20719">MIKTSSRYIETGHTFSLAGRQSTDPASQLAQPPASHSEFAKYIDSPLIIVCLVLLVISLTVISAVVYRVRRTRRRLRDSDHESQKIPIPLPSRLSIYTTPLSRTRSESLSITNVLLSPVVNEPRPPSPALTRTISSTPSVGSNCPSSDIHYVQRELGSRISVYGPIANNFEGHVIVKKIEASDYHRE</sequence>